<dbReference type="InterPro" id="IPR025322">
    <property type="entry name" value="PADRE_dom"/>
</dbReference>
<proteinExistence type="predicted"/>
<organism evidence="2 3">
    <name type="scientific">Riccia sorocarpa</name>
    <dbReference type="NCBI Taxonomy" id="122646"/>
    <lineage>
        <taxon>Eukaryota</taxon>
        <taxon>Viridiplantae</taxon>
        <taxon>Streptophyta</taxon>
        <taxon>Embryophyta</taxon>
        <taxon>Marchantiophyta</taxon>
        <taxon>Marchantiopsida</taxon>
        <taxon>Marchantiidae</taxon>
        <taxon>Marchantiales</taxon>
        <taxon>Ricciaceae</taxon>
        <taxon>Riccia</taxon>
    </lineage>
</organism>
<feature type="region of interest" description="Disordered" evidence="1">
    <location>
        <begin position="1"/>
        <end position="25"/>
    </location>
</feature>
<evidence type="ECO:0000256" key="1">
    <source>
        <dbReference type="SAM" id="MobiDB-lite"/>
    </source>
</evidence>
<feature type="compositionally biased region" description="Basic and acidic residues" evidence="1">
    <location>
        <begin position="16"/>
        <end position="25"/>
    </location>
</feature>
<name>A0ABD3IAM8_9MARC</name>
<accession>A0ABD3IAM8</accession>
<keyword evidence="3" id="KW-1185">Reference proteome</keyword>
<dbReference type="AlphaFoldDB" id="A0ABD3IAM8"/>
<dbReference type="EMBL" id="JBJQOH010000001">
    <property type="protein sequence ID" value="KAL3699341.1"/>
    <property type="molecule type" value="Genomic_DNA"/>
</dbReference>
<evidence type="ECO:0000313" key="3">
    <source>
        <dbReference type="Proteomes" id="UP001633002"/>
    </source>
</evidence>
<dbReference type="Proteomes" id="UP001633002">
    <property type="component" value="Unassembled WGS sequence"/>
</dbReference>
<comment type="caution">
    <text evidence="2">The sequence shown here is derived from an EMBL/GenBank/DDBJ whole genome shotgun (WGS) entry which is preliminary data.</text>
</comment>
<reference evidence="2 3" key="1">
    <citation type="submission" date="2024-09" db="EMBL/GenBank/DDBJ databases">
        <title>Chromosome-scale assembly of Riccia sorocarpa.</title>
        <authorList>
            <person name="Paukszto L."/>
        </authorList>
    </citation>
    <scope>NUCLEOTIDE SEQUENCE [LARGE SCALE GENOMIC DNA]</scope>
    <source>
        <strain evidence="2">LP-2024</strain>
        <tissue evidence="2">Aerial parts of the thallus</tissue>
    </source>
</reference>
<dbReference type="Pfam" id="PF14009">
    <property type="entry name" value="PADRE"/>
    <property type="match status" value="1"/>
</dbReference>
<gene>
    <name evidence="2" type="ORF">R1sor_017363</name>
</gene>
<evidence type="ECO:0000313" key="2">
    <source>
        <dbReference type="EMBL" id="KAL3699341.1"/>
    </source>
</evidence>
<protein>
    <submittedName>
        <fullName evidence="2">Uncharacterized protein</fullName>
    </submittedName>
</protein>
<sequence length="205" mass="22697">MGNKVPKTEAIQVPRAIDDGSGETHTKGRRVLTVIRHDGTKLVFERGMSVSKLLKDFPGHGVYRASEELEYLGRARALSPNTSLKRGNTYLLLPQTQKQTQKKPLQQGMKGRWSKVNPVLSAFDSDSDEEEFLKEAEALPPPHTIKAAQEIGALTVAVRPTSGMKLFNYPHGQLASEQKILLTAGSLTKRTWFPKLPSILEVPTQ</sequence>